<reference evidence="1 2" key="1">
    <citation type="journal article" date="2022" name="Plant J.">
        <title>Chromosome-level genome of Camellia lanceoleosa provides a valuable resource for understanding genome evolution and self-incompatibility.</title>
        <authorList>
            <person name="Gong W."/>
            <person name="Xiao S."/>
            <person name="Wang L."/>
            <person name="Liao Z."/>
            <person name="Chang Y."/>
            <person name="Mo W."/>
            <person name="Hu G."/>
            <person name="Li W."/>
            <person name="Zhao G."/>
            <person name="Zhu H."/>
            <person name="Hu X."/>
            <person name="Ji K."/>
            <person name="Xiang X."/>
            <person name="Song Q."/>
            <person name="Yuan D."/>
            <person name="Jin S."/>
            <person name="Zhang L."/>
        </authorList>
    </citation>
    <scope>NUCLEOTIDE SEQUENCE [LARGE SCALE GENOMIC DNA]</scope>
    <source>
        <strain evidence="1">SQ_2022a</strain>
    </source>
</reference>
<evidence type="ECO:0000313" key="1">
    <source>
        <dbReference type="EMBL" id="KAI8000009.1"/>
    </source>
</evidence>
<organism evidence="1 2">
    <name type="scientific">Camellia lanceoleosa</name>
    <dbReference type="NCBI Taxonomy" id="1840588"/>
    <lineage>
        <taxon>Eukaryota</taxon>
        <taxon>Viridiplantae</taxon>
        <taxon>Streptophyta</taxon>
        <taxon>Embryophyta</taxon>
        <taxon>Tracheophyta</taxon>
        <taxon>Spermatophyta</taxon>
        <taxon>Magnoliopsida</taxon>
        <taxon>eudicotyledons</taxon>
        <taxon>Gunneridae</taxon>
        <taxon>Pentapetalae</taxon>
        <taxon>asterids</taxon>
        <taxon>Ericales</taxon>
        <taxon>Theaceae</taxon>
        <taxon>Camellia</taxon>
    </lineage>
</organism>
<proteinExistence type="predicted"/>
<dbReference type="Proteomes" id="UP001060215">
    <property type="component" value="Chromosome 8"/>
</dbReference>
<protein>
    <submittedName>
        <fullName evidence="1">Beta-1,3-galactosyltransferase 2</fullName>
    </submittedName>
</protein>
<gene>
    <name evidence="1" type="ORF">LOK49_LG09G00499</name>
</gene>
<dbReference type="EMBL" id="CM045765">
    <property type="protein sequence ID" value="KAI8000009.1"/>
    <property type="molecule type" value="Genomic_DNA"/>
</dbReference>
<name>A0ACC0GHG5_9ERIC</name>
<comment type="caution">
    <text evidence="1">The sequence shown here is derived from an EMBL/GenBank/DDBJ whole genome shotgun (WGS) entry which is preliminary data.</text>
</comment>
<evidence type="ECO:0000313" key="2">
    <source>
        <dbReference type="Proteomes" id="UP001060215"/>
    </source>
</evidence>
<accession>A0ACC0GHG5</accession>
<keyword evidence="2" id="KW-1185">Reference proteome</keyword>
<sequence length="318" mass="35595">MCSYFKLCVFLGFHQKLVSNEVLKAHHPKRTQDESAAVKTRNIYLPRASPKDSLRETWMPQGEKRRKLEEETGIVIRFVIGHSSTSDGILDKAIEAEDRKHKDFLLLGLDDECNGRDQRQGGSNEDGALKFSAGNDQISVNGEKRVWRQKTVLSSNSNKSNKSSSTINHCVKRNGFYGGAVLNLVQMKPFNLRSVLGPQHKYGRVHSLFWRPKSTTVDLGVSIGKNKNVQVPYEPSSLFSIGPKGIVEGVDVVEKSSISIVSSNSVKIEESSRRHEGGGVHKASYPNNASQRNKEMKKKFLKASLVLPKFKRWGIGFR</sequence>